<evidence type="ECO:0000313" key="4">
    <source>
        <dbReference type="Proteomes" id="UP000294028"/>
    </source>
</evidence>
<protein>
    <submittedName>
        <fullName evidence="3">Uncharacterized protein</fullName>
    </submittedName>
</protein>
<dbReference type="AlphaFoldDB" id="A0A482TEF1"/>
<name>A0A482TEF1_9EURY</name>
<comment type="caution">
    <text evidence="3">The sequence shown here is derived from an EMBL/GenBank/DDBJ whole genome shotgun (WGS) entry which is preliminary data.</text>
</comment>
<gene>
    <name evidence="3" type="ORF">ELS19_06150</name>
</gene>
<evidence type="ECO:0000256" key="1">
    <source>
        <dbReference type="SAM" id="MobiDB-lite"/>
    </source>
</evidence>
<organism evidence="3 4">
    <name type="scientific">Halogeometricum borinquense</name>
    <dbReference type="NCBI Taxonomy" id="60847"/>
    <lineage>
        <taxon>Archaea</taxon>
        <taxon>Methanobacteriati</taxon>
        <taxon>Methanobacteriota</taxon>
        <taxon>Stenosarchaea group</taxon>
        <taxon>Halobacteria</taxon>
        <taxon>Halobacteriales</taxon>
        <taxon>Haloferacaceae</taxon>
        <taxon>Halogeometricum</taxon>
    </lineage>
</organism>
<evidence type="ECO:0000256" key="2">
    <source>
        <dbReference type="SAM" id="Phobius"/>
    </source>
</evidence>
<sequence>MLQSYWFALAVFAAGSTYLWAFRSDRLVLTTAFSASAWAVLALSGGSVTRKVVDGGSTVTVEAPTGDALQLFVAGLALLSLLAHVLVQIGGYPPEQARSPDAAPKSGLGFDD</sequence>
<keyword evidence="2" id="KW-0812">Transmembrane</keyword>
<proteinExistence type="predicted"/>
<evidence type="ECO:0000313" key="3">
    <source>
        <dbReference type="EMBL" id="RYJ13578.1"/>
    </source>
</evidence>
<feature type="transmembrane region" description="Helical" evidence="2">
    <location>
        <begin position="6"/>
        <end position="22"/>
    </location>
</feature>
<reference evidence="3 4" key="1">
    <citation type="submission" date="2018-12" db="EMBL/GenBank/DDBJ databases">
        <title>Genome analysis provides insights into bioremediation potentialities of Halogeometricum borinquense strain N11.</title>
        <authorList>
            <person name="Najjari A."/>
            <person name="Youssef N."/>
            <person name="Fhoula I."/>
            <person name="Ben Dhia O."/>
            <person name="Mahjoubi M."/>
            <person name="Ouzari H.I."/>
            <person name="Cherif A."/>
        </authorList>
    </citation>
    <scope>NUCLEOTIDE SEQUENCE [LARGE SCALE GENOMIC DNA]</scope>
    <source>
        <strain evidence="3 4">N11</strain>
    </source>
</reference>
<dbReference type="RefSeq" id="WP_129783997.1">
    <property type="nucleotide sequence ID" value="NZ_RZHH01000002.1"/>
</dbReference>
<feature type="transmembrane region" description="Helical" evidence="2">
    <location>
        <begin position="27"/>
        <end position="48"/>
    </location>
</feature>
<keyword evidence="2" id="KW-0472">Membrane</keyword>
<keyword evidence="2" id="KW-1133">Transmembrane helix</keyword>
<feature type="transmembrane region" description="Helical" evidence="2">
    <location>
        <begin position="68"/>
        <end position="89"/>
    </location>
</feature>
<feature type="region of interest" description="Disordered" evidence="1">
    <location>
        <begin position="92"/>
        <end position="112"/>
    </location>
</feature>
<dbReference type="Proteomes" id="UP000294028">
    <property type="component" value="Unassembled WGS sequence"/>
</dbReference>
<accession>A0A482TEF1</accession>
<dbReference type="EMBL" id="RZHH01000002">
    <property type="protein sequence ID" value="RYJ13578.1"/>
    <property type="molecule type" value="Genomic_DNA"/>
</dbReference>